<keyword evidence="2" id="KW-0378">Hydrolase</keyword>
<proteinExistence type="predicted"/>
<dbReference type="Pfam" id="PF01661">
    <property type="entry name" value="Macro"/>
    <property type="match status" value="1"/>
</dbReference>
<keyword evidence="3" id="KW-1185">Reference proteome</keyword>
<dbReference type="Proteomes" id="UP001275049">
    <property type="component" value="Unassembled WGS sequence"/>
</dbReference>
<name>A0ABU5G8W0_9ACTO</name>
<evidence type="ECO:0000313" key="3">
    <source>
        <dbReference type="Proteomes" id="UP001275049"/>
    </source>
</evidence>
<accession>A0ABU5G8W0</accession>
<sequence length="184" mass="19871">MTQRTTMIMEAMRADITTLHVDAIVNAANSSLLGGGGVDGAIHKAAGPLLLEACRKIRLKQWPDGLPVGEAVATSGFRLPARWVIHTVGPNRHRGQTDPALLANAFRNSAECAARLGAQTIAFPAISGGVYGWDMHDVARIAVNTLHSWVPKNGVALPHKIIFALFSDEATQIFHNELERLPRK</sequence>
<dbReference type="InterPro" id="IPR043472">
    <property type="entry name" value="Macro_dom-like"/>
</dbReference>
<dbReference type="InterPro" id="IPR002589">
    <property type="entry name" value="Macro_dom"/>
</dbReference>
<dbReference type="CDD" id="cd02908">
    <property type="entry name" value="Macro_OAADPr_deacetylase"/>
    <property type="match status" value="1"/>
</dbReference>
<reference evidence="2 3" key="1">
    <citation type="submission" date="2023-10" db="EMBL/GenBank/DDBJ databases">
        <title>Whole Genome based description of the genera Actinobaculum and Actinotignum reveals a complex phylogenetic relationship within the species included in the genus Actinotignum.</title>
        <authorList>
            <person name="Jensen C.S."/>
            <person name="Dargis R."/>
            <person name="Kemp M."/>
            <person name="Christensen J.J."/>
        </authorList>
    </citation>
    <scope>NUCLEOTIDE SEQUENCE [LARGE SCALE GENOMIC DNA]</scope>
    <source>
        <strain evidence="2 3">SLA_B974</strain>
    </source>
</reference>
<dbReference type="PANTHER" id="PTHR11106:SF27">
    <property type="entry name" value="MACRO DOMAIN-CONTAINING PROTEIN"/>
    <property type="match status" value="1"/>
</dbReference>
<dbReference type="GO" id="GO:0061463">
    <property type="term" value="F:O-acetyl-ADP-ribose deacetylase activity"/>
    <property type="evidence" value="ECO:0007669"/>
    <property type="project" value="UniProtKB-EC"/>
</dbReference>
<evidence type="ECO:0000313" key="2">
    <source>
        <dbReference type="EMBL" id="MDY5133762.1"/>
    </source>
</evidence>
<gene>
    <name evidence="2" type="ORF">R6G86_08455</name>
</gene>
<dbReference type="Gene3D" id="3.40.220.10">
    <property type="entry name" value="Leucine Aminopeptidase, subunit E, domain 1"/>
    <property type="match status" value="1"/>
</dbReference>
<dbReference type="PROSITE" id="PS51154">
    <property type="entry name" value="MACRO"/>
    <property type="match status" value="1"/>
</dbReference>
<dbReference type="EC" id="3.1.1.106" evidence="2"/>
<protein>
    <submittedName>
        <fullName evidence="2">O-acetyl-ADP-ribose deacetylase</fullName>
        <ecNumber evidence="2">3.1.1.106</ecNumber>
    </submittedName>
</protein>
<dbReference type="NCBIfam" id="NF001664">
    <property type="entry name" value="PRK00431.1-6"/>
    <property type="match status" value="1"/>
</dbReference>
<evidence type="ECO:0000259" key="1">
    <source>
        <dbReference type="PROSITE" id="PS51154"/>
    </source>
</evidence>
<dbReference type="PANTHER" id="PTHR11106">
    <property type="entry name" value="GANGLIOSIDE INDUCED DIFFERENTIATION ASSOCIATED PROTEIN 2-RELATED"/>
    <property type="match status" value="1"/>
</dbReference>
<dbReference type="RefSeq" id="WP_320755574.1">
    <property type="nucleotide sequence ID" value="NZ_CP126967.1"/>
</dbReference>
<organism evidence="2 3">
    <name type="scientific">Actinotignum urinale</name>
    <dbReference type="NCBI Taxonomy" id="190146"/>
    <lineage>
        <taxon>Bacteria</taxon>
        <taxon>Bacillati</taxon>
        <taxon>Actinomycetota</taxon>
        <taxon>Actinomycetes</taxon>
        <taxon>Actinomycetales</taxon>
        <taxon>Actinomycetaceae</taxon>
        <taxon>Actinotignum</taxon>
    </lineage>
</organism>
<comment type="caution">
    <text evidence="2">The sequence shown here is derived from an EMBL/GenBank/DDBJ whole genome shotgun (WGS) entry which is preliminary data.</text>
</comment>
<dbReference type="EMBL" id="JAWNGA010000019">
    <property type="protein sequence ID" value="MDY5133762.1"/>
    <property type="molecule type" value="Genomic_DNA"/>
</dbReference>
<feature type="domain" description="Macro" evidence="1">
    <location>
        <begin position="1"/>
        <end position="182"/>
    </location>
</feature>
<dbReference type="SUPFAM" id="SSF52949">
    <property type="entry name" value="Macro domain-like"/>
    <property type="match status" value="1"/>
</dbReference>
<dbReference type="SMART" id="SM00506">
    <property type="entry name" value="A1pp"/>
    <property type="match status" value="1"/>
</dbReference>